<dbReference type="PANTHER" id="PTHR24421:SF10">
    <property type="entry name" value="NITRATE_NITRITE SENSOR PROTEIN NARQ"/>
    <property type="match status" value="1"/>
</dbReference>
<dbReference type="AlphaFoldDB" id="V6SQI0"/>
<dbReference type="InterPro" id="IPR011712">
    <property type="entry name" value="Sig_transdc_His_kin_sub3_dim/P"/>
</dbReference>
<dbReference type="Gene3D" id="3.30.565.10">
    <property type="entry name" value="Histidine kinase-like ATPase, C-terminal domain"/>
    <property type="match status" value="1"/>
</dbReference>
<comment type="caution">
    <text evidence="10">The sequence shown here is derived from an EMBL/GenBank/DDBJ whole genome shotgun (WGS) entry which is preliminary data.</text>
</comment>
<sequence length="236" mass="26847">MLFFAFGLIFLVLFYQNYFIKMKRKEAELLLKASLDSEKQERQRIASDLHDGVSGDLNAIRNYLSVLQKSEKDLDKQELFAEIKESVEAALENTRQVSYKLMPPLLELAGFTVALQDYFERLSKNSTMQFEVVCKDPVPDFSPETSYELFRVVQEFTTNMIKYGSVSHCCVVLYSLETSNFIEIIDDGVSYDFKSLSASSKGSGIKNINSRLKVLGAALLQRDVSEGNHFVITLKK</sequence>
<evidence type="ECO:0000313" key="10">
    <source>
        <dbReference type="EMBL" id="ESU28699.1"/>
    </source>
</evidence>
<organism evidence="10 11">
    <name type="scientific">Flavobacterium limnosediminis JC2902</name>
    <dbReference type="NCBI Taxonomy" id="1341181"/>
    <lineage>
        <taxon>Bacteria</taxon>
        <taxon>Pseudomonadati</taxon>
        <taxon>Bacteroidota</taxon>
        <taxon>Flavobacteriia</taxon>
        <taxon>Flavobacteriales</taxon>
        <taxon>Flavobacteriaceae</taxon>
        <taxon>Flavobacterium</taxon>
    </lineage>
</organism>
<evidence type="ECO:0000259" key="9">
    <source>
        <dbReference type="Pfam" id="PF07730"/>
    </source>
</evidence>
<dbReference type="Gene3D" id="1.20.5.1930">
    <property type="match status" value="1"/>
</dbReference>
<dbReference type="GO" id="GO:0005524">
    <property type="term" value="F:ATP binding"/>
    <property type="evidence" value="ECO:0007669"/>
    <property type="project" value="UniProtKB-KW"/>
</dbReference>
<dbReference type="GO" id="GO:0000155">
    <property type="term" value="F:phosphorelay sensor kinase activity"/>
    <property type="evidence" value="ECO:0007669"/>
    <property type="project" value="InterPro"/>
</dbReference>
<evidence type="ECO:0000256" key="5">
    <source>
        <dbReference type="ARBA" id="ARBA00022741"/>
    </source>
</evidence>
<evidence type="ECO:0000256" key="6">
    <source>
        <dbReference type="ARBA" id="ARBA00022777"/>
    </source>
</evidence>
<evidence type="ECO:0000256" key="8">
    <source>
        <dbReference type="ARBA" id="ARBA00023012"/>
    </source>
</evidence>
<reference evidence="10 11" key="1">
    <citation type="submission" date="2013-08" db="EMBL/GenBank/DDBJ databases">
        <title>Flavobacterium limnosediminis JC2902 genome sequencing.</title>
        <authorList>
            <person name="Lee K."/>
            <person name="Yi H."/>
            <person name="Park S."/>
            <person name="Chun J."/>
        </authorList>
    </citation>
    <scope>NUCLEOTIDE SEQUENCE [LARGE SCALE GENOMIC DNA]</scope>
    <source>
        <strain evidence="10 11">JC2902</strain>
    </source>
</reference>
<evidence type="ECO:0000256" key="3">
    <source>
        <dbReference type="ARBA" id="ARBA00022553"/>
    </source>
</evidence>
<feature type="domain" description="Signal transduction histidine kinase subgroup 3 dimerisation and phosphoacceptor" evidence="9">
    <location>
        <begin position="41"/>
        <end position="104"/>
    </location>
</feature>
<name>V6SQI0_9FLAO</name>
<dbReference type="Pfam" id="PF07730">
    <property type="entry name" value="HisKA_3"/>
    <property type="match status" value="1"/>
</dbReference>
<proteinExistence type="predicted"/>
<dbReference type="PATRIC" id="fig|1341181.4.peg.1271"/>
<keyword evidence="3" id="KW-0597">Phosphoprotein</keyword>
<keyword evidence="11" id="KW-1185">Reference proteome</keyword>
<protein>
    <recommendedName>
        <fullName evidence="2">histidine kinase</fullName>
        <ecNumber evidence="2">2.7.13.3</ecNumber>
    </recommendedName>
</protein>
<evidence type="ECO:0000256" key="7">
    <source>
        <dbReference type="ARBA" id="ARBA00022840"/>
    </source>
</evidence>
<dbReference type="GO" id="GO:0046983">
    <property type="term" value="F:protein dimerization activity"/>
    <property type="evidence" value="ECO:0007669"/>
    <property type="project" value="InterPro"/>
</dbReference>
<dbReference type="eggNOG" id="COG4585">
    <property type="taxonomic scope" value="Bacteria"/>
</dbReference>
<keyword evidence="6 10" id="KW-0418">Kinase</keyword>
<keyword evidence="4 10" id="KW-0808">Transferase</keyword>
<dbReference type="PANTHER" id="PTHR24421">
    <property type="entry name" value="NITRATE/NITRITE SENSOR PROTEIN NARX-RELATED"/>
    <property type="match status" value="1"/>
</dbReference>
<dbReference type="EC" id="2.7.13.3" evidence="2"/>
<keyword evidence="7" id="KW-0067">ATP-binding</keyword>
<dbReference type="SUPFAM" id="SSF55874">
    <property type="entry name" value="ATPase domain of HSP90 chaperone/DNA topoisomerase II/histidine kinase"/>
    <property type="match status" value="1"/>
</dbReference>
<dbReference type="STRING" id="1341181.FLJC2902T_12900"/>
<evidence type="ECO:0000256" key="4">
    <source>
        <dbReference type="ARBA" id="ARBA00022679"/>
    </source>
</evidence>
<dbReference type="InterPro" id="IPR050482">
    <property type="entry name" value="Sensor_HK_TwoCompSys"/>
</dbReference>
<dbReference type="EMBL" id="AVGG01000005">
    <property type="protein sequence ID" value="ESU28699.1"/>
    <property type="molecule type" value="Genomic_DNA"/>
</dbReference>
<evidence type="ECO:0000256" key="2">
    <source>
        <dbReference type="ARBA" id="ARBA00012438"/>
    </source>
</evidence>
<comment type="catalytic activity">
    <reaction evidence="1">
        <text>ATP + protein L-histidine = ADP + protein N-phospho-L-histidine.</text>
        <dbReference type="EC" id="2.7.13.3"/>
    </reaction>
</comment>
<evidence type="ECO:0000313" key="11">
    <source>
        <dbReference type="Proteomes" id="UP000018004"/>
    </source>
</evidence>
<dbReference type="GO" id="GO:0016020">
    <property type="term" value="C:membrane"/>
    <property type="evidence" value="ECO:0007669"/>
    <property type="project" value="InterPro"/>
</dbReference>
<accession>V6SQI0</accession>
<evidence type="ECO:0000256" key="1">
    <source>
        <dbReference type="ARBA" id="ARBA00000085"/>
    </source>
</evidence>
<keyword evidence="8" id="KW-0902">Two-component regulatory system</keyword>
<gene>
    <name evidence="10" type="ORF">FLJC2902T_12900</name>
</gene>
<dbReference type="InterPro" id="IPR036890">
    <property type="entry name" value="HATPase_C_sf"/>
</dbReference>
<keyword evidence="5" id="KW-0547">Nucleotide-binding</keyword>
<dbReference type="Proteomes" id="UP000018004">
    <property type="component" value="Unassembled WGS sequence"/>
</dbReference>